<evidence type="ECO:0000313" key="2">
    <source>
        <dbReference type="Proteomes" id="UP000245974"/>
    </source>
</evidence>
<organism evidence="1 2">
    <name type="scientific">Acinetobacter stercoris</name>
    <dbReference type="NCBI Taxonomy" id="2126983"/>
    <lineage>
        <taxon>Bacteria</taxon>
        <taxon>Pseudomonadati</taxon>
        <taxon>Pseudomonadota</taxon>
        <taxon>Gammaproteobacteria</taxon>
        <taxon>Moraxellales</taxon>
        <taxon>Moraxellaceae</taxon>
        <taxon>Acinetobacter</taxon>
    </lineage>
</organism>
<dbReference type="RefSeq" id="WP_121972502.1">
    <property type="nucleotide sequence ID" value="NZ_OOGT01000003.1"/>
</dbReference>
<evidence type="ECO:0000313" key="1">
    <source>
        <dbReference type="EMBL" id="SPL68928.1"/>
    </source>
</evidence>
<proteinExistence type="predicted"/>
<reference evidence="2" key="1">
    <citation type="submission" date="2018-03" db="EMBL/GenBank/DDBJ databases">
        <authorList>
            <person name="Blom J."/>
        </authorList>
    </citation>
    <scope>NUCLEOTIDE SEQUENCE [LARGE SCALE GENOMIC DNA]</scope>
    <source>
        <strain evidence="2">KPC-SM-21</strain>
    </source>
</reference>
<sequence length="171" mass="20201">MLFLILIIVIIVLGFVFAQRIDQHRWKRYQIERDLYFRQHPYRLESDQQFAIMVSVSKMQQKKVINALMLKSSSKQVLKKAYVLRDFESNQQGYALKVMIQDIPVTYLDSNYSALFAQSLEQTDFEIGRPIETLAEIMVFGEGEDLRCRIKLDLPKDPVMIKSWLFKKTSR</sequence>
<name>A0A2U3MU12_9GAMM</name>
<accession>A0A2U3MU12</accession>
<dbReference type="OrthoDB" id="6690036at2"/>
<dbReference type="InParanoid" id="A0A2U3MU12"/>
<dbReference type="AlphaFoldDB" id="A0A2U3MU12"/>
<dbReference type="Proteomes" id="UP000245974">
    <property type="component" value="Unassembled WGS sequence"/>
</dbReference>
<protein>
    <submittedName>
        <fullName evidence="1">Uncharacterized protein</fullName>
    </submittedName>
</protein>
<dbReference type="EMBL" id="OOGT01000003">
    <property type="protein sequence ID" value="SPL68928.1"/>
    <property type="molecule type" value="Genomic_DNA"/>
</dbReference>
<keyword evidence="2" id="KW-1185">Reference proteome</keyword>
<gene>
    <name evidence="1" type="ORF">KPC_0106</name>
</gene>